<proteinExistence type="inferred from homology"/>
<dbReference type="eggNOG" id="COG1680">
    <property type="taxonomic scope" value="Bacteria"/>
</dbReference>
<dbReference type="STRING" id="1292034.OR37_00751"/>
<comment type="caution">
    <text evidence="5">The sequence shown here is derived from an EMBL/GenBank/DDBJ whole genome shotgun (WGS) entry which is preliminary data.</text>
</comment>
<dbReference type="InterPro" id="IPR051478">
    <property type="entry name" value="Beta-lactamase-like_AB/R"/>
</dbReference>
<feature type="region of interest" description="Disordered" evidence="2">
    <location>
        <begin position="480"/>
        <end position="503"/>
    </location>
</feature>
<dbReference type="SUPFAM" id="SSF56601">
    <property type="entry name" value="beta-lactamase/transpeptidase-like"/>
    <property type="match status" value="1"/>
</dbReference>
<feature type="chain" id="PRO_5004348616" evidence="3">
    <location>
        <begin position="26"/>
        <end position="503"/>
    </location>
</feature>
<dbReference type="EMBL" id="APMP01000002">
    <property type="protein sequence ID" value="ENZ83448.1"/>
    <property type="molecule type" value="Genomic_DNA"/>
</dbReference>
<dbReference type="Proteomes" id="UP000013063">
    <property type="component" value="Unassembled WGS sequence"/>
</dbReference>
<protein>
    <submittedName>
        <fullName evidence="5">Penicillin-binding protein, beta-lactamase class C</fullName>
    </submittedName>
</protein>
<evidence type="ECO:0000313" key="5">
    <source>
        <dbReference type="EMBL" id="ENZ83448.1"/>
    </source>
</evidence>
<dbReference type="OrthoDB" id="5705574at2"/>
<sequence length="503" mass="54551" precursor="true">MKLRTAAAALTILAQAAWPGPAAWAREPAETAKTSLPADALRVVDVWLESERAFHRIPAMSATITQGDDMVFAAGYGTVDAARKTPATSQTLYSICSISKLFTSVALMQQWEAGKVRLDEPLTSYLPWAKLKPLDEDSVPITLRGALTHSAGLPRDFDKPYWSGPDFTFPTEEEVKTGLAKQQPLWPASRYFQYSNVGLTLVGDTVAAVSGQPYADYVKANVLAPLGLKDTYVGLPMALYGQRLAVGWGSPDRQGQIKPLPPFDTRGVLPAAGLVSSAEDLSRFARWQFRLLRTGKTEVLKASTLREMQRVQFLDPNWKDSWGLGFHVWKKGEATYVGHDGACPGYKTNLSLRPATETAVVVMMAGMGDAWGHSGAIFDLLDRRKAAPTSGPSLPDAELEAYSGVYSGQPWISEIAVAPWSGGLALMSLPSANPAEGLDILRPEGKDTFRRLREDGSKADLVRFERDASGKVTGFTEFSMPHPRLTALPPADHAKPKPVAPAT</sequence>
<dbReference type="InterPro" id="IPR012338">
    <property type="entry name" value="Beta-lactam/transpept-like"/>
</dbReference>
<evidence type="ECO:0000256" key="1">
    <source>
        <dbReference type="ARBA" id="ARBA00038473"/>
    </source>
</evidence>
<dbReference type="Pfam" id="PF00144">
    <property type="entry name" value="Beta-lactamase"/>
    <property type="match status" value="1"/>
</dbReference>
<dbReference type="RefSeq" id="WP_004615906.1">
    <property type="nucleotide sequence ID" value="NZ_APMP01000002.1"/>
</dbReference>
<organism evidence="5 6">
    <name type="scientific">Caulobacter vibrioides OR37</name>
    <dbReference type="NCBI Taxonomy" id="1292034"/>
    <lineage>
        <taxon>Bacteria</taxon>
        <taxon>Pseudomonadati</taxon>
        <taxon>Pseudomonadota</taxon>
        <taxon>Alphaproteobacteria</taxon>
        <taxon>Caulobacterales</taxon>
        <taxon>Caulobacteraceae</taxon>
        <taxon>Caulobacter</taxon>
    </lineage>
</organism>
<dbReference type="AlphaFoldDB" id="R0EDB7"/>
<keyword evidence="6" id="KW-1185">Reference proteome</keyword>
<dbReference type="InterPro" id="IPR001466">
    <property type="entry name" value="Beta-lactam-related"/>
</dbReference>
<evidence type="ECO:0000256" key="2">
    <source>
        <dbReference type="SAM" id="MobiDB-lite"/>
    </source>
</evidence>
<dbReference type="PATRIC" id="fig|1292034.3.peg.745"/>
<reference evidence="5 6" key="1">
    <citation type="journal article" date="2013" name="Genome Announc.">
        <title>Draft Genome Sequence for Caulobacter sp. Strain OR37, a Bacterium Tolerant to Heavy Metals.</title>
        <authorList>
            <person name="Utturkar S.M."/>
            <person name="Bollmann A."/>
            <person name="Brzoska R.M."/>
            <person name="Klingeman D.M."/>
            <person name="Epstein S.E."/>
            <person name="Palumbo A.V."/>
            <person name="Brown S.D."/>
        </authorList>
    </citation>
    <scope>NUCLEOTIDE SEQUENCE [LARGE SCALE GENOMIC DNA]</scope>
    <source>
        <strain evidence="5 6">OR37</strain>
    </source>
</reference>
<feature type="domain" description="Beta-lactamase-related" evidence="4">
    <location>
        <begin position="55"/>
        <end position="370"/>
    </location>
</feature>
<keyword evidence="3" id="KW-0732">Signal</keyword>
<comment type="similarity">
    <text evidence="1">Belongs to the beta-lactamase family.</text>
</comment>
<name>R0EDB7_CAUVI</name>
<dbReference type="Gene3D" id="3.40.710.10">
    <property type="entry name" value="DD-peptidase/beta-lactamase superfamily"/>
    <property type="match status" value="1"/>
</dbReference>
<evidence type="ECO:0000259" key="4">
    <source>
        <dbReference type="Pfam" id="PF00144"/>
    </source>
</evidence>
<accession>R0EDB7</accession>
<dbReference type="PANTHER" id="PTHR22935">
    <property type="entry name" value="PENICILLIN-BINDING PROTEIN"/>
    <property type="match status" value="1"/>
</dbReference>
<evidence type="ECO:0000256" key="3">
    <source>
        <dbReference type="SAM" id="SignalP"/>
    </source>
</evidence>
<dbReference type="PANTHER" id="PTHR22935:SF95">
    <property type="entry name" value="BETA-LACTAMASE-LIKE 1-RELATED"/>
    <property type="match status" value="1"/>
</dbReference>
<gene>
    <name evidence="5" type="ORF">OR37_00751</name>
</gene>
<feature type="signal peptide" evidence="3">
    <location>
        <begin position="1"/>
        <end position="25"/>
    </location>
</feature>
<evidence type="ECO:0000313" key="6">
    <source>
        <dbReference type="Proteomes" id="UP000013063"/>
    </source>
</evidence>